<reference evidence="1" key="1">
    <citation type="submission" date="2021-09" db="EMBL/GenBank/DDBJ databases">
        <title>Complete genome sequence and metabolic characterization of Streptomyces tanashiensis DSM 731 the producer of antibacterial Kalafungin and diverse secondary metabolites.</title>
        <authorList>
            <person name="Abbasi M.N."/>
            <person name="Anwar M.N."/>
            <person name="Alam K."/>
            <person name="Shoaib M."/>
            <person name="Lin Z."/>
            <person name="Hayat M."/>
            <person name="Ali M.I."/>
            <person name="Malik H.M.T."/>
            <person name="Ahmed I."/>
            <person name="Li A."/>
            <person name="Hailong Wang H."/>
            <person name="Zhang Y."/>
        </authorList>
    </citation>
    <scope>NUCLEOTIDE SEQUENCE</scope>
    <source>
        <strain evidence="1">Kala</strain>
    </source>
</reference>
<accession>A0ABY6QNM3</accession>
<dbReference type="EMBL" id="CP084204">
    <property type="protein sequence ID" value="UZX19393.1"/>
    <property type="molecule type" value="Genomic_DNA"/>
</dbReference>
<name>A0ABY6QNM3_9ACTN</name>
<evidence type="ECO:0000313" key="2">
    <source>
        <dbReference type="Proteomes" id="UP001164506"/>
    </source>
</evidence>
<dbReference type="Proteomes" id="UP001164506">
    <property type="component" value="Chromosome"/>
</dbReference>
<evidence type="ECO:0000313" key="1">
    <source>
        <dbReference type="EMBL" id="UZX19393.1"/>
    </source>
</evidence>
<keyword evidence="2" id="KW-1185">Reference proteome</keyword>
<proteinExistence type="predicted"/>
<dbReference type="GeneID" id="95597972"/>
<gene>
    <name evidence="1" type="ORF">LDH80_00975</name>
</gene>
<organism evidence="1 2">
    <name type="scientific">Streptomyces tanashiensis</name>
    <dbReference type="NCBI Taxonomy" id="67367"/>
    <lineage>
        <taxon>Bacteria</taxon>
        <taxon>Bacillati</taxon>
        <taxon>Actinomycetota</taxon>
        <taxon>Actinomycetes</taxon>
        <taxon>Kitasatosporales</taxon>
        <taxon>Streptomycetaceae</taxon>
        <taxon>Streptomyces</taxon>
    </lineage>
</organism>
<dbReference type="RefSeq" id="WP_267257860.1">
    <property type="nucleotide sequence ID" value="NZ_CP084204.1"/>
</dbReference>
<protein>
    <submittedName>
        <fullName evidence="1">Uncharacterized protein</fullName>
    </submittedName>
</protein>
<sequence length="91" mass="9705">MRVIQASLEGPRHGPDFPTVLALLSDLIWAHSDTGNGLEHVRATASEDGVDVYLFLRAASEAAALDQARAILDGTRAALRVHGYSAAAPRR</sequence>